<reference evidence="1" key="1">
    <citation type="journal article" date="2021" name="bioRxiv">
        <title>Whole Genome Assembly and Annotation of Northern Wild Rice, Zizania palustris L., Supports a Whole Genome Duplication in the Zizania Genus.</title>
        <authorList>
            <person name="Haas M."/>
            <person name="Kono T."/>
            <person name="Macchietto M."/>
            <person name="Millas R."/>
            <person name="McGilp L."/>
            <person name="Shao M."/>
            <person name="Duquette J."/>
            <person name="Hirsch C.N."/>
            <person name="Kimball J."/>
        </authorList>
    </citation>
    <scope>NUCLEOTIDE SEQUENCE</scope>
    <source>
        <tissue evidence="1">Fresh leaf tissue</tissue>
    </source>
</reference>
<protein>
    <submittedName>
        <fullName evidence="1">Uncharacterized protein</fullName>
    </submittedName>
</protein>
<gene>
    <name evidence="1" type="ORF">GUJ93_ZPchr0009g253</name>
</gene>
<proteinExistence type="predicted"/>
<evidence type="ECO:0000313" key="1">
    <source>
        <dbReference type="EMBL" id="KAG8050689.1"/>
    </source>
</evidence>
<dbReference type="EMBL" id="JAAALK010000289">
    <property type="protein sequence ID" value="KAG8050689.1"/>
    <property type="molecule type" value="Genomic_DNA"/>
</dbReference>
<dbReference type="Proteomes" id="UP000729402">
    <property type="component" value="Unassembled WGS sequence"/>
</dbReference>
<comment type="caution">
    <text evidence="1">The sequence shown here is derived from an EMBL/GenBank/DDBJ whole genome shotgun (WGS) entry which is preliminary data.</text>
</comment>
<organism evidence="1 2">
    <name type="scientific">Zizania palustris</name>
    <name type="common">Northern wild rice</name>
    <dbReference type="NCBI Taxonomy" id="103762"/>
    <lineage>
        <taxon>Eukaryota</taxon>
        <taxon>Viridiplantae</taxon>
        <taxon>Streptophyta</taxon>
        <taxon>Embryophyta</taxon>
        <taxon>Tracheophyta</taxon>
        <taxon>Spermatophyta</taxon>
        <taxon>Magnoliopsida</taxon>
        <taxon>Liliopsida</taxon>
        <taxon>Poales</taxon>
        <taxon>Poaceae</taxon>
        <taxon>BOP clade</taxon>
        <taxon>Oryzoideae</taxon>
        <taxon>Oryzeae</taxon>
        <taxon>Zizaniinae</taxon>
        <taxon>Zizania</taxon>
    </lineage>
</organism>
<sequence>MLAVDGGVLAVANLATAEARDRWMTVAWPRRVCSATSTKLVTTARVLPGMISRESYDKGVFNSLLQLLCKSPGLTNHNLWRRGQRERLLPGCREREGESNIKGSESWCASVGEGSST</sequence>
<dbReference type="AlphaFoldDB" id="A0A8J5VMX6"/>
<evidence type="ECO:0000313" key="2">
    <source>
        <dbReference type="Proteomes" id="UP000729402"/>
    </source>
</evidence>
<name>A0A8J5VMX6_ZIZPA</name>
<reference evidence="1" key="2">
    <citation type="submission" date="2021-02" db="EMBL/GenBank/DDBJ databases">
        <authorList>
            <person name="Kimball J.A."/>
            <person name="Haas M.W."/>
            <person name="Macchietto M."/>
            <person name="Kono T."/>
            <person name="Duquette J."/>
            <person name="Shao M."/>
        </authorList>
    </citation>
    <scope>NUCLEOTIDE SEQUENCE</scope>
    <source>
        <tissue evidence="1">Fresh leaf tissue</tissue>
    </source>
</reference>
<accession>A0A8J5VMX6</accession>
<keyword evidence="2" id="KW-1185">Reference proteome</keyword>